<dbReference type="PANTHER" id="PTHR12714:SF9">
    <property type="entry name" value="PROTEIN-S-ISOPRENYLCYSTEINE O-METHYLTRANSFERASE"/>
    <property type="match status" value="1"/>
</dbReference>
<comment type="subcellular location">
    <subcellularLocation>
        <location evidence="1">Endomembrane system</location>
        <topology evidence="1">Multi-pass membrane protein</topology>
    </subcellularLocation>
</comment>
<dbReference type="RefSeq" id="WP_107749938.1">
    <property type="nucleotide sequence ID" value="NZ_QBKF01000001.1"/>
</dbReference>
<dbReference type="EMBL" id="QDDR01000001">
    <property type="protein sequence ID" value="PVE49434.1"/>
    <property type="molecule type" value="Genomic_DNA"/>
</dbReference>
<dbReference type="Pfam" id="PF04191">
    <property type="entry name" value="PEMT"/>
    <property type="match status" value="1"/>
</dbReference>
<organism evidence="6 7">
    <name type="scientific">Pararhodobacter aggregans</name>
    <dbReference type="NCBI Taxonomy" id="404875"/>
    <lineage>
        <taxon>Bacteria</taxon>
        <taxon>Pseudomonadati</taxon>
        <taxon>Pseudomonadota</taxon>
        <taxon>Alphaproteobacteria</taxon>
        <taxon>Rhodobacterales</taxon>
        <taxon>Paracoccaceae</taxon>
        <taxon>Pararhodobacter</taxon>
    </lineage>
</organism>
<keyword evidence="2 5" id="KW-0812">Transmembrane</keyword>
<evidence type="ECO:0000313" key="6">
    <source>
        <dbReference type="EMBL" id="PVE49434.1"/>
    </source>
</evidence>
<dbReference type="GO" id="GO:0012505">
    <property type="term" value="C:endomembrane system"/>
    <property type="evidence" value="ECO:0007669"/>
    <property type="project" value="UniProtKB-SubCell"/>
</dbReference>
<keyword evidence="3 5" id="KW-1133">Transmembrane helix</keyword>
<evidence type="ECO:0000256" key="3">
    <source>
        <dbReference type="ARBA" id="ARBA00022989"/>
    </source>
</evidence>
<keyword evidence="4 5" id="KW-0472">Membrane</keyword>
<evidence type="ECO:0000256" key="4">
    <source>
        <dbReference type="ARBA" id="ARBA00023136"/>
    </source>
</evidence>
<name>A0A2T7UXR6_9RHOB</name>
<dbReference type="AlphaFoldDB" id="A0A2T7UXR6"/>
<evidence type="ECO:0000256" key="1">
    <source>
        <dbReference type="ARBA" id="ARBA00004127"/>
    </source>
</evidence>
<dbReference type="GO" id="GO:0016740">
    <property type="term" value="F:transferase activity"/>
    <property type="evidence" value="ECO:0007669"/>
    <property type="project" value="UniProtKB-ARBA"/>
</dbReference>
<evidence type="ECO:0000313" key="7">
    <source>
        <dbReference type="Proteomes" id="UP000244810"/>
    </source>
</evidence>
<dbReference type="OrthoDB" id="9811969at2"/>
<sequence>MLSDRMVATGHVLFRWRSYALLVFLPLFVWAVRDGESIEAHWGEALGQTVEALAILMVLSGEALRIATVGFVPAGTSGRNTLVGQVASVLNTGGLYSQTRNPLYLGNCLMYVGAALFTQHLWVVAVLSLSLILYYERIIAAEESFLVGKFGQPYRDWAAETPAFLPRLHGWRAPGMPFSLKTVIRREHASIFGGLAILYLIELGLHNLPAGSDGIAPGWHWLMVLAAVLELLAITAKKRGWLEVAGR</sequence>
<reference evidence="6 7" key="1">
    <citation type="journal article" date="2011" name="Syst. Appl. Microbiol.">
        <title>Defluviimonas denitrificans gen. nov., sp. nov., and Pararhodobacter aggregans gen. nov., sp. nov., non-phototrophic Rhodobacteraceae from the biofilter of a marine aquaculture.</title>
        <authorList>
            <person name="Foesel B.U."/>
            <person name="Drake H.L."/>
            <person name="Schramm A."/>
        </authorList>
    </citation>
    <scope>NUCLEOTIDE SEQUENCE [LARGE SCALE GENOMIC DNA]</scope>
    <source>
        <strain evidence="6 7">D1-19</strain>
    </source>
</reference>
<protein>
    <recommendedName>
        <fullName evidence="8">Lipid A phosphate methyltransferase</fullName>
    </recommendedName>
</protein>
<accession>A0A2T7UXR6</accession>
<feature type="transmembrane region" description="Helical" evidence="5">
    <location>
        <begin position="189"/>
        <end position="206"/>
    </location>
</feature>
<dbReference type="Gene3D" id="1.20.120.1630">
    <property type="match status" value="1"/>
</dbReference>
<evidence type="ECO:0000256" key="2">
    <source>
        <dbReference type="ARBA" id="ARBA00022692"/>
    </source>
</evidence>
<gene>
    <name evidence="6" type="ORF">DDE23_03285</name>
</gene>
<evidence type="ECO:0008006" key="8">
    <source>
        <dbReference type="Google" id="ProtNLM"/>
    </source>
</evidence>
<evidence type="ECO:0000256" key="5">
    <source>
        <dbReference type="SAM" id="Phobius"/>
    </source>
</evidence>
<keyword evidence="7" id="KW-1185">Reference proteome</keyword>
<dbReference type="PANTHER" id="PTHR12714">
    <property type="entry name" value="PROTEIN-S ISOPRENYLCYSTEINE O-METHYLTRANSFERASE"/>
    <property type="match status" value="1"/>
</dbReference>
<feature type="transmembrane region" description="Helical" evidence="5">
    <location>
        <begin position="12"/>
        <end position="32"/>
    </location>
</feature>
<comment type="caution">
    <text evidence="6">The sequence shown here is derived from an EMBL/GenBank/DDBJ whole genome shotgun (WGS) entry which is preliminary data.</text>
</comment>
<dbReference type="InterPro" id="IPR007318">
    <property type="entry name" value="Phopholipid_MeTrfase"/>
</dbReference>
<dbReference type="Proteomes" id="UP000244810">
    <property type="component" value="Unassembled WGS sequence"/>
</dbReference>
<feature type="transmembrane region" description="Helical" evidence="5">
    <location>
        <begin position="218"/>
        <end position="236"/>
    </location>
</feature>
<feature type="transmembrane region" description="Helical" evidence="5">
    <location>
        <begin position="109"/>
        <end position="135"/>
    </location>
</feature>
<proteinExistence type="predicted"/>